<dbReference type="InterPro" id="IPR011889">
    <property type="entry name" value="Liste_lipo_26"/>
</dbReference>
<evidence type="ECO:0000256" key="4">
    <source>
        <dbReference type="ARBA" id="ARBA00023088"/>
    </source>
</evidence>
<sequence>MLSKNNFNEKIRQMDEKKERFSIRKLTVGAASVLIGLTFIGVSGQTVHADTVPAAQNEEVAPKAMTTDDTIKTADDSAVKITTETPVSSTKETDAQTQSTTKTSDQTVSTDVKNAASETEVKTETETAKKVEKDLTKTAPDEETEKTVAEDVASKTTDAKDTTTLKTDQKAALAKDLAAQKTAAPVQKNYNTTDWDGNLDNTTHEYTLTGYHGEDKENIYIPNTDDFIKAGTISDTDKVYITKDLIQTITRAGAESITIDDQGSDDKNKVYAKGDWSKAFNSSTLKKADLKHLDTSGVTNLSMAFANMPNIKSIDLSGSDWSSASDIGNMFYNDPNLESVNLSGVKFGNVTKAGAVFYGDKNLTDLNMSGVDLSHVNGANAWFKGDSNLTTVDFSNVTFPDKFTNTFAHADGKLKDVNLTGAKNVPASILKAYVKALGNSGATSIDLRGINFDRVTDLSGWFANMPNIKSIDLSGVDLSHATNIDNMFYNNPNLESVNLSGVKFGNVRSANAVFYGDAKLTDVDMSGVDLSHVNGANAWFMGDSNLTTVDFSNVIFPDKFTNTFAHADGKLKNVNLTRAQNVPADFLRAYVKSEATSGATSIDLRGINFDRVTDLSGWFANMPNIKSIDLSGVDLSHATNIDNMFYNNPNLESVNLSGVKFGNVTKAGAVFYGDKNLTDLNMSGVDLTKVHNIKAWFIGDNNLSKVNFNNTTFPETFDNLPTNKITNVNISGAKNVPASILKAYVRALGNSGATSIDLRGINFDRVTDLSGWFANMPNIKSIDLSGVDLSHATNIDNMFYNNPNLESVNLSGVKFGNVRSANAVFYGNAKLTDVDMSGVDLSHVNGANAWFMGDSNLTTVDFSNVIFPDKFTNTFAHADGKLKNVNLTRAQNVPADFLRAYVKSEATSDATSIDVSNFDLNKNDLSDLSGLFTNMPNLKEVNVTGLVTDKVENVSRMFYNDSALTTIVGLDTWDTSNVTDMSYIFASFTNPTTDNHKPQGLEHTGSLKALDLSGWKTSNVTNMACMFTGQDHLETLKGLSNWNTSKVTNMAQMFHGLSKLQDGSLGDLSKWDTSNVTDMTYMFAVMSLQTDLSFVNGWKTGMVTDMSYMFAKDEKLQKLDLSNWDVSSVGLKETEQNYSFGAMFSGDTALTSVGDISHWRTDNVHDTRQMFYGTTSLKNIDLSGWNTGKLQIAEGMFRNSGAQYINLDHWDFSNIKRLDDYGFVKAQGELSGVENMFADLTNNAVVKMDGIVLPDANTVFVVTDFRGYHPIAVIANGKNGESLADLVKLNKQTWTDKNNQTVLGRQNTNKLVFFDADDLTKKVGIEGLNFIFDSEKDLADQFNTAIGEDAVKKAIGSLASKWDVQRDTENGKLKPDIRLDNAPVHITPAAFVALLALNSDPTEEIPEEVPRDIAMVYAQYKLHFIKDSNPGSGTTSDEKPNPDNHPTDNNGKNDDHHGDNVAPHGENKPQANHKKDDKKESKTISPKAMEKAKNNRGGVKKLGAVKTSTKNNVVKATTTAKSEDTLPQTGEKQNNLALLGLGLLSLLDIGSLIDRKRRN</sequence>
<evidence type="ECO:0000313" key="7">
    <source>
        <dbReference type="EMBL" id="ADZ07982.1"/>
    </source>
</evidence>
<evidence type="ECO:0000259" key="6">
    <source>
        <dbReference type="PROSITE" id="PS50847"/>
    </source>
</evidence>
<dbReference type="SUPFAM" id="SSF141571">
    <property type="entry name" value="Pentapeptide repeat-like"/>
    <property type="match status" value="1"/>
</dbReference>
<dbReference type="PANTHER" id="PTHR14136">
    <property type="entry name" value="BTB_POZ DOMAIN-CONTAINING PROTEIN KCTD9"/>
    <property type="match status" value="1"/>
</dbReference>
<dbReference type="InterPro" id="IPR005046">
    <property type="entry name" value="DUF285"/>
</dbReference>
<feature type="compositionally biased region" description="Low complexity" evidence="5">
    <location>
        <begin position="95"/>
        <end position="111"/>
    </location>
</feature>
<dbReference type="HOGENOM" id="CLU_255923_0_0_9"/>
<dbReference type="STRING" id="1604.LAC30SC_09415"/>
<accession>F0TGY8</accession>
<evidence type="ECO:0000256" key="1">
    <source>
        <dbReference type="ARBA" id="ARBA00022512"/>
    </source>
</evidence>
<proteinExistence type="predicted"/>
<evidence type="ECO:0000313" key="8">
    <source>
        <dbReference type="Proteomes" id="UP000007491"/>
    </source>
</evidence>
<dbReference type="Gene3D" id="3.80.10.10">
    <property type="entry name" value="Ribonuclease Inhibitor"/>
    <property type="match status" value="4"/>
</dbReference>
<keyword evidence="3" id="KW-0732">Signal</keyword>
<reference key="2">
    <citation type="submission" date="2011-02" db="EMBL/GenBank/DDBJ databases">
        <authorList>
            <person name="Roh H."/>
            <person name="Ko H.-J."/>
            <person name="Kim S.-H."/>
            <person name="Choi I.-G."/>
            <person name="Oh S."/>
        </authorList>
    </citation>
    <scope>NUCLEOTIDE SEQUENCE</scope>
    <source>
        <strain>30SC</strain>
    </source>
</reference>
<dbReference type="EMBL" id="CP002559">
    <property type="protein sequence ID" value="ADZ07982.1"/>
    <property type="molecule type" value="Genomic_DNA"/>
</dbReference>
<dbReference type="NCBIfam" id="TIGR01168">
    <property type="entry name" value="YSIRK_signal"/>
    <property type="match status" value="1"/>
</dbReference>
<dbReference type="Pfam" id="PF03382">
    <property type="entry name" value="DUF285"/>
    <property type="match status" value="7"/>
</dbReference>
<dbReference type="Pfam" id="PF00746">
    <property type="entry name" value="Gram_pos_anchor"/>
    <property type="match status" value="1"/>
</dbReference>
<gene>
    <name evidence="7" type="ordered locus">LAC30SC_09415</name>
</gene>
<keyword evidence="4" id="KW-0572">Peptidoglycan-anchor</keyword>
<dbReference type="Proteomes" id="UP000007491">
    <property type="component" value="Chromosome"/>
</dbReference>
<feature type="compositionally biased region" description="Basic and acidic residues" evidence="5">
    <location>
        <begin position="119"/>
        <end position="153"/>
    </location>
</feature>
<evidence type="ECO:0000256" key="3">
    <source>
        <dbReference type="ARBA" id="ARBA00022729"/>
    </source>
</evidence>
<dbReference type="Gene3D" id="2.160.20.80">
    <property type="entry name" value="E3 ubiquitin-protein ligase SopA"/>
    <property type="match status" value="1"/>
</dbReference>
<feature type="domain" description="Gram-positive cocci surface proteins LPxTG" evidence="6">
    <location>
        <begin position="1526"/>
        <end position="1559"/>
    </location>
</feature>
<dbReference type="SUPFAM" id="SSF52047">
    <property type="entry name" value="RNI-like"/>
    <property type="match status" value="2"/>
</dbReference>
<feature type="region of interest" description="Disordered" evidence="5">
    <location>
        <begin position="1427"/>
        <end position="1498"/>
    </location>
</feature>
<dbReference type="NCBIfam" id="TIGR02167">
    <property type="entry name" value="Liste_lipo_26"/>
    <property type="match status" value="6"/>
</dbReference>
<feature type="compositionally biased region" description="Polar residues" evidence="5">
    <location>
        <begin position="80"/>
        <end position="90"/>
    </location>
</feature>
<dbReference type="Pfam" id="PF04650">
    <property type="entry name" value="YSIRK_signal"/>
    <property type="match status" value="1"/>
</dbReference>
<dbReference type="InterPro" id="IPR005877">
    <property type="entry name" value="YSIRK_signal_dom"/>
</dbReference>
<dbReference type="PROSITE" id="PS50847">
    <property type="entry name" value="GRAM_POS_ANCHORING"/>
    <property type="match status" value="1"/>
</dbReference>
<feature type="compositionally biased region" description="Basic and acidic residues" evidence="5">
    <location>
        <begin position="1436"/>
        <end position="1459"/>
    </location>
</feature>
<name>F0TGY8_LACAM</name>
<protein>
    <recommendedName>
        <fullName evidence="6">Gram-positive cocci surface proteins LPxTG domain-containing protein</fullName>
    </recommendedName>
</protein>
<dbReference type="PANTHER" id="PTHR14136:SF17">
    <property type="entry name" value="BTB_POZ DOMAIN-CONTAINING PROTEIN KCTD9"/>
    <property type="match status" value="1"/>
</dbReference>
<feature type="region of interest" description="Disordered" evidence="5">
    <location>
        <begin position="63"/>
        <end position="153"/>
    </location>
</feature>
<feature type="compositionally biased region" description="Basic and acidic residues" evidence="5">
    <location>
        <begin position="69"/>
        <end position="78"/>
    </location>
</feature>
<dbReference type="NCBIfam" id="TIGR01167">
    <property type="entry name" value="LPXTG_anchor"/>
    <property type="match status" value="1"/>
</dbReference>
<reference evidence="7 8" key="1">
    <citation type="journal article" date="2011" name="J. Bacteriol.">
        <title>Complete genome sequencing of Lactobacillus acidophilus 30SC, isolated from swine intestine.</title>
        <authorList>
            <person name="Oh S."/>
            <person name="Roh H."/>
            <person name="Ko H.J."/>
            <person name="Kim S."/>
            <person name="Kim K.H."/>
            <person name="Lee S.E."/>
            <person name="Chang I.S."/>
            <person name="Kim S."/>
            <person name="Choi I.G."/>
        </authorList>
    </citation>
    <scope>NUCLEOTIDE SEQUENCE [LARGE SCALE GENOMIC DNA]</scope>
    <source>
        <strain evidence="7 8">30SC</strain>
    </source>
</reference>
<evidence type="ECO:0000256" key="5">
    <source>
        <dbReference type="SAM" id="MobiDB-lite"/>
    </source>
</evidence>
<organism evidence="7 8">
    <name type="scientific">Lactobacillus amylovorus</name>
    <dbReference type="NCBI Taxonomy" id="1604"/>
    <lineage>
        <taxon>Bacteria</taxon>
        <taxon>Bacillati</taxon>
        <taxon>Bacillota</taxon>
        <taxon>Bacilli</taxon>
        <taxon>Lactobacillales</taxon>
        <taxon>Lactobacillaceae</taxon>
        <taxon>Lactobacillus</taxon>
    </lineage>
</organism>
<dbReference type="KEGG" id="lai:LAC30SC_09415"/>
<keyword evidence="1" id="KW-0134">Cell wall</keyword>
<dbReference type="InterPro" id="IPR019931">
    <property type="entry name" value="LPXTG_anchor"/>
</dbReference>
<dbReference type="InterPro" id="IPR051082">
    <property type="entry name" value="Pentapeptide-BTB/POZ_domain"/>
</dbReference>
<feature type="compositionally biased region" description="Basic and acidic residues" evidence="5">
    <location>
        <begin position="1473"/>
        <end position="1493"/>
    </location>
</feature>
<dbReference type="InterPro" id="IPR032675">
    <property type="entry name" value="LRR_dom_sf"/>
</dbReference>
<evidence type="ECO:0000256" key="2">
    <source>
        <dbReference type="ARBA" id="ARBA00022525"/>
    </source>
</evidence>
<keyword evidence="2" id="KW-0964">Secreted</keyword>